<comment type="caution">
    <text evidence="15">The sequence shown here is derived from an EMBL/GenBank/DDBJ whole genome shotgun (WGS) entry which is preliminary data.</text>
</comment>
<feature type="transmembrane region" description="Helical" evidence="12">
    <location>
        <begin position="197"/>
        <end position="217"/>
    </location>
</feature>
<reference evidence="15" key="1">
    <citation type="submission" date="2023-06" db="EMBL/GenBank/DDBJ databases">
        <authorList>
            <person name="Noh H."/>
        </authorList>
    </citation>
    <scope>NUCLEOTIDE SEQUENCE</scope>
    <source>
        <strain evidence="15">DUCC20226</strain>
    </source>
</reference>
<comment type="similarity">
    <text evidence="3">Belongs to the ABC transporter superfamily. ABCB family. Multidrug resistance exporter (TC 3.A.1.201) subfamily.</text>
</comment>
<dbReference type="GO" id="GO:0016887">
    <property type="term" value="F:ATP hydrolysis activity"/>
    <property type="evidence" value="ECO:0007669"/>
    <property type="project" value="InterPro"/>
</dbReference>
<evidence type="ECO:0000256" key="11">
    <source>
        <dbReference type="SAM" id="MobiDB-lite"/>
    </source>
</evidence>
<dbReference type="InterPro" id="IPR011527">
    <property type="entry name" value="ABC1_TM_dom"/>
</dbReference>
<keyword evidence="6" id="KW-0677">Repeat</keyword>
<dbReference type="Gene3D" id="3.40.50.300">
    <property type="entry name" value="P-loop containing nucleotide triphosphate hydrolases"/>
    <property type="match status" value="2"/>
</dbReference>
<feature type="region of interest" description="Disordered" evidence="11">
    <location>
        <begin position="692"/>
        <end position="721"/>
    </location>
</feature>
<sequence length="1339" mass="146355">MTNASPSAGTEVRVFGITVQQKHMTAALNFARIFSYATTWDKFVLILSMTAAAASGLSMPLLFLLFGKLTEEFTGFFRQGADETEAVFTSTVNKYVLYIVYIFFAKMSLLYVANLGFRTTSLRISSAIRLAYLNALFQLPISTLDMIPPGQTAAIVTMTANSLQSGISEKLGHLCSSLSVVVIGVILSLMYDWALTIVVGLGLVMVVFVYTFATGAVSTKMADIQNIDIQAASVATDALTSMRMLAACGAESKMLDRYSEVVDKTRRIGAQMACLLGVQHGINPHPFNSTWLRLLTFLTPYYRTFAFAFWVALEMYQYQLLGGSGPQSLIVVLLCVMTIASSVGQITGPLTAASQAAEACAIFHTIIDAPRTTYGKDVIEDAGAEDVVLHNVHFTYASRPDVKILDDLCLRFPAGKVTAIVGPSGSGKSTIVGILQRWYEFNGDPVTNPMVLWLRNGIVAIGGRLLSELDIKWWRNQIGLVQQDNVLFNTTIYKNVEYGLIGTQWEDSSDHKKAMMIRAACQDAFADEFISRLPDGYDTMVGQSGLKLSGGQRQRIAIARAIVKQPKILILDEATSAIDVHSEQIVQQALDRASQGRTTIVIAHRLGTIKKADNIVVLRGGRVIQQGTHQELMSQTGEGYHALATAQTVTTGDSVAGDDALVKDHGTFPSPMGQPDDVADAFYFEEKTTDRRPGFKHEMESDPGDDFSDDDGSDGTLLGDADIEEGSRPIVIKMPESSRLGSFGTLLYEQRSRWVPYTLVVLAALGAGSSTPFQAFIFAKLISLFSMWGYSLSVLTNYWCRIFVYLAVGASLSHLVLVWSTTSVGFAITRAYRKEYFGNILDKPMSFFDDSQENSIGALVGRLAADPFHLQQLLGANMAAMLVSFINVLGCVAISLAFGWKLALAAFATSMPVIIFATVYRIRHERKLDAMGAAVFGESATFAAESIAAMRTVSSLTMEASVCKRYDDVLRKHVKDAFREGVFSVWLFSFSDSIALLCMAFVLWLGTRLLATHEYTPFQYVLVYNAVVQGALATGTWLSFGPNIAAATAAADRVLAAREDHDDDEFSTFDATSGHDEAIDDDSEKGIALDFKNVWFSYPTRPEVPVLKGLDLQIRKGEVAAIVGSSGSGKTTVISLIERFYKAQSGNVRYDGRSIDDIDLASYRSNLSLVAQEPCLFSGSIRENIMFGIDRHEPRYEDGMADEERVKIAARAAGIHDFVVSLPEGYETDIGTAGVALSGGQKQRVSIARALIRNPNVLLLDEATSSLDSETERMIQEVFDAEKGKRTVLMVAHRLATVQNADVIFVMKDGAVMEKGNHTSLLSKRGLYYQMCQSQALDK</sequence>
<feature type="domain" description="ABC transmembrane type-1" evidence="14">
    <location>
        <begin position="759"/>
        <end position="1031"/>
    </location>
</feature>
<feature type="domain" description="ABC transporter" evidence="13">
    <location>
        <begin position="1089"/>
        <end position="1334"/>
    </location>
</feature>
<evidence type="ECO:0000259" key="13">
    <source>
        <dbReference type="PROSITE" id="PS50893"/>
    </source>
</evidence>
<evidence type="ECO:0000259" key="14">
    <source>
        <dbReference type="PROSITE" id="PS50929"/>
    </source>
</evidence>
<dbReference type="GO" id="GO:0015421">
    <property type="term" value="F:ABC-type oligopeptide transporter activity"/>
    <property type="evidence" value="ECO:0007669"/>
    <property type="project" value="TreeGrafter"/>
</dbReference>
<keyword evidence="7" id="KW-0547">Nucleotide-binding</keyword>
<evidence type="ECO:0000256" key="5">
    <source>
        <dbReference type="ARBA" id="ARBA00022692"/>
    </source>
</evidence>
<gene>
    <name evidence="15" type="ORF">N8I77_002727</name>
</gene>
<dbReference type="Pfam" id="PF00005">
    <property type="entry name" value="ABC_tran"/>
    <property type="match status" value="2"/>
</dbReference>
<evidence type="ECO:0000256" key="4">
    <source>
        <dbReference type="ARBA" id="ARBA00022448"/>
    </source>
</evidence>
<feature type="compositionally biased region" description="Acidic residues" evidence="11">
    <location>
        <begin position="701"/>
        <end position="713"/>
    </location>
</feature>
<protein>
    <recommendedName>
        <fullName evidence="17">ABC transporter</fullName>
    </recommendedName>
</protein>
<dbReference type="FunFam" id="3.40.50.300:FF:000913">
    <property type="entry name" value="ABC multidrug transporter SitT"/>
    <property type="match status" value="1"/>
</dbReference>
<dbReference type="EMBL" id="JAUJFL010000001">
    <property type="protein sequence ID" value="KAK2616007.1"/>
    <property type="molecule type" value="Genomic_DNA"/>
</dbReference>
<dbReference type="GO" id="GO:0005524">
    <property type="term" value="F:ATP binding"/>
    <property type="evidence" value="ECO:0007669"/>
    <property type="project" value="UniProtKB-KW"/>
</dbReference>
<dbReference type="PANTHER" id="PTHR43394:SF11">
    <property type="entry name" value="ATP-BINDING CASSETTE TRANSPORTER"/>
    <property type="match status" value="1"/>
</dbReference>
<feature type="transmembrane region" description="Helical" evidence="12">
    <location>
        <begin position="878"/>
        <end position="898"/>
    </location>
</feature>
<evidence type="ECO:0008006" key="17">
    <source>
        <dbReference type="Google" id="ProtNLM"/>
    </source>
</evidence>
<feature type="transmembrane region" description="Helical" evidence="12">
    <location>
        <begin position="95"/>
        <end position="117"/>
    </location>
</feature>
<feature type="domain" description="ABC transmembrane type-1" evidence="14">
    <location>
        <begin position="46"/>
        <end position="283"/>
    </location>
</feature>
<proteinExistence type="inferred from homology"/>
<dbReference type="CDD" id="cd18578">
    <property type="entry name" value="ABC_6TM_Pgp_ABCB1_D2_like"/>
    <property type="match status" value="1"/>
</dbReference>
<dbReference type="PANTHER" id="PTHR43394">
    <property type="entry name" value="ATP-DEPENDENT PERMEASE MDL1, MITOCHONDRIAL"/>
    <property type="match status" value="1"/>
</dbReference>
<dbReference type="CDD" id="cd18577">
    <property type="entry name" value="ABC_6TM_Pgp_ABCB1_D1_like"/>
    <property type="match status" value="1"/>
</dbReference>
<dbReference type="GO" id="GO:0090374">
    <property type="term" value="P:oligopeptide export from mitochondrion"/>
    <property type="evidence" value="ECO:0007669"/>
    <property type="project" value="TreeGrafter"/>
</dbReference>
<evidence type="ECO:0000313" key="16">
    <source>
        <dbReference type="Proteomes" id="UP001265746"/>
    </source>
</evidence>
<dbReference type="InterPro" id="IPR017871">
    <property type="entry name" value="ABC_transporter-like_CS"/>
</dbReference>
<feature type="transmembrane region" description="Helical" evidence="12">
    <location>
        <begin position="757"/>
        <end position="782"/>
    </location>
</feature>
<dbReference type="PROSITE" id="PS50893">
    <property type="entry name" value="ABC_TRANSPORTER_2"/>
    <property type="match status" value="2"/>
</dbReference>
<evidence type="ECO:0000256" key="2">
    <source>
        <dbReference type="ARBA" id="ARBA00004308"/>
    </source>
</evidence>
<organism evidence="15 16">
    <name type="scientific">Phomopsis amygdali</name>
    <name type="common">Fusicoccum amygdali</name>
    <dbReference type="NCBI Taxonomy" id="1214568"/>
    <lineage>
        <taxon>Eukaryota</taxon>
        <taxon>Fungi</taxon>
        <taxon>Dikarya</taxon>
        <taxon>Ascomycota</taxon>
        <taxon>Pezizomycotina</taxon>
        <taxon>Sordariomycetes</taxon>
        <taxon>Sordariomycetidae</taxon>
        <taxon>Diaporthales</taxon>
        <taxon>Diaporthaceae</taxon>
        <taxon>Diaporthe</taxon>
    </lineage>
</organism>
<keyword evidence="9 12" id="KW-1133">Transmembrane helix</keyword>
<feature type="transmembrane region" description="Helical" evidence="12">
    <location>
        <begin position="43"/>
        <end position="66"/>
    </location>
</feature>
<feature type="transmembrane region" description="Helical" evidence="12">
    <location>
        <begin position="291"/>
        <end position="313"/>
    </location>
</feature>
<feature type="domain" description="ABC transporter" evidence="13">
    <location>
        <begin position="387"/>
        <end position="645"/>
    </location>
</feature>
<keyword evidence="8" id="KW-0067">ATP-binding</keyword>
<dbReference type="SMART" id="SM00382">
    <property type="entry name" value="AAA"/>
    <property type="match status" value="2"/>
</dbReference>
<feature type="transmembrane region" description="Helical" evidence="12">
    <location>
        <begin position="802"/>
        <end position="828"/>
    </location>
</feature>
<dbReference type="Proteomes" id="UP001265746">
    <property type="component" value="Unassembled WGS sequence"/>
</dbReference>
<evidence type="ECO:0000256" key="1">
    <source>
        <dbReference type="ARBA" id="ARBA00004141"/>
    </source>
</evidence>
<dbReference type="Gene3D" id="1.20.1560.10">
    <property type="entry name" value="ABC transporter type 1, transmembrane domain"/>
    <property type="match status" value="1"/>
</dbReference>
<dbReference type="FunFam" id="3.40.50.300:FF:001530">
    <property type="entry name" value="ABC multidrug transporter (Eurofung)"/>
    <property type="match status" value="1"/>
</dbReference>
<dbReference type="InterPro" id="IPR039421">
    <property type="entry name" value="Type_1_exporter"/>
</dbReference>
<comment type="subcellular location">
    <subcellularLocation>
        <location evidence="2">Endomembrane system</location>
    </subcellularLocation>
    <subcellularLocation>
        <location evidence="1">Membrane</location>
        <topology evidence="1">Multi-pass membrane protein</topology>
    </subcellularLocation>
</comment>
<evidence type="ECO:0000256" key="12">
    <source>
        <dbReference type="SAM" id="Phobius"/>
    </source>
</evidence>
<dbReference type="SUPFAM" id="SSF52540">
    <property type="entry name" value="P-loop containing nucleoside triphosphate hydrolases"/>
    <property type="match status" value="2"/>
</dbReference>
<dbReference type="GO" id="GO:0012505">
    <property type="term" value="C:endomembrane system"/>
    <property type="evidence" value="ECO:0007669"/>
    <property type="project" value="UniProtKB-SubCell"/>
</dbReference>
<feature type="transmembrane region" description="Helical" evidence="12">
    <location>
        <begin position="325"/>
        <end position="344"/>
    </location>
</feature>
<keyword evidence="5 12" id="KW-0812">Transmembrane</keyword>
<feature type="transmembrane region" description="Helical" evidence="12">
    <location>
        <begin position="171"/>
        <end position="191"/>
    </location>
</feature>
<dbReference type="GO" id="GO:0005743">
    <property type="term" value="C:mitochondrial inner membrane"/>
    <property type="evidence" value="ECO:0007669"/>
    <property type="project" value="TreeGrafter"/>
</dbReference>
<evidence type="ECO:0000256" key="3">
    <source>
        <dbReference type="ARBA" id="ARBA00007577"/>
    </source>
</evidence>
<accession>A0AAD9W9G5</accession>
<evidence type="ECO:0000256" key="8">
    <source>
        <dbReference type="ARBA" id="ARBA00022840"/>
    </source>
</evidence>
<keyword evidence="16" id="KW-1185">Reference proteome</keyword>
<dbReference type="InterPro" id="IPR003439">
    <property type="entry name" value="ABC_transporter-like_ATP-bd"/>
</dbReference>
<evidence type="ECO:0000256" key="7">
    <source>
        <dbReference type="ARBA" id="ARBA00022741"/>
    </source>
</evidence>
<feature type="transmembrane region" description="Helical" evidence="12">
    <location>
        <begin position="904"/>
        <end position="922"/>
    </location>
</feature>
<dbReference type="InterPro" id="IPR003593">
    <property type="entry name" value="AAA+_ATPase"/>
</dbReference>
<dbReference type="InterPro" id="IPR027417">
    <property type="entry name" value="P-loop_NTPase"/>
</dbReference>
<dbReference type="SUPFAM" id="SSF90123">
    <property type="entry name" value="ABC transporter transmembrane region"/>
    <property type="match status" value="2"/>
</dbReference>
<name>A0AAD9W9G5_PHOAM</name>
<evidence type="ECO:0000256" key="10">
    <source>
        <dbReference type="ARBA" id="ARBA00023136"/>
    </source>
</evidence>
<dbReference type="PROSITE" id="PS50929">
    <property type="entry name" value="ABC_TM1F"/>
    <property type="match status" value="2"/>
</dbReference>
<evidence type="ECO:0000256" key="9">
    <source>
        <dbReference type="ARBA" id="ARBA00022989"/>
    </source>
</evidence>
<evidence type="ECO:0000256" key="6">
    <source>
        <dbReference type="ARBA" id="ARBA00022737"/>
    </source>
</evidence>
<feature type="transmembrane region" description="Helical" evidence="12">
    <location>
        <begin position="981"/>
        <end position="1005"/>
    </location>
</feature>
<evidence type="ECO:0000313" key="15">
    <source>
        <dbReference type="EMBL" id="KAK2616007.1"/>
    </source>
</evidence>
<dbReference type="InterPro" id="IPR036640">
    <property type="entry name" value="ABC1_TM_sf"/>
</dbReference>
<keyword evidence="4" id="KW-0813">Transport</keyword>
<dbReference type="PROSITE" id="PS00211">
    <property type="entry name" value="ABC_TRANSPORTER_1"/>
    <property type="match status" value="2"/>
</dbReference>
<dbReference type="Pfam" id="PF00664">
    <property type="entry name" value="ABC_membrane"/>
    <property type="match status" value="2"/>
</dbReference>
<keyword evidence="10 12" id="KW-0472">Membrane</keyword>